<dbReference type="PRINTS" id="PR01609">
    <property type="entry name" value="CD36FAMILY"/>
</dbReference>
<dbReference type="Pfam" id="PF01130">
    <property type="entry name" value="CD36"/>
    <property type="match status" value="1"/>
</dbReference>
<dbReference type="EMBL" id="CAJPVJ010031837">
    <property type="protein sequence ID" value="CAG2180440.1"/>
    <property type="molecule type" value="Genomic_DNA"/>
</dbReference>
<feature type="transmembrane region" description="Helical" evidence="7">
    <location>
        <begin position="44"/>
        <end position="67"/>
    </location>
</feature>
<keyword evidence="5 7" id="KW-0472">Membrane</keyword>
<dbReference type="PANTHER" id="PTHR11923">
    <property type="entry name" value="SCAVENGER RECEPTOR CLASS B TYPE-1 SR-B1"/>
    <property type="match status" value="1"/>
</dbReference>
<evidence type="ECO:0000256" key="1">
    <source>
        <dbReference type="ARBA" id="ARBA00004370"/>
    </source>
</evidence>
<feature type="non-terminal residue" evidence="8">
    <location>
        <position position="119"/>
    </location>
</feature>
<evidence type="ECO:0000313" key="9">
    <source>
        <dbReference type="Proteomes" id="UP000728032"/>
    </source>
</evidence>
<dbReference type="InterPro" id="IPR002159">
    <property type="entry name" value="CD36_fam"/>
</dbReference>
<evidence type="ECO:0000256" key="4">
    <source>
        <dbReference type="ARBA" id="ARBA00022989"/>
    </source>
</evidence>
<dbReference type="GO" id="GO:0005737">
    <property type="term" value="C:cytoplasm"/>
    <property type="evidence" value="ECO:0007669"/>
    <property type="project" value="TreeGrafter"/>
</dbReference>
<organism evidence="8">
    <name type="scientific">Oppiella nova</name>
    <dbReference type="NCBI Taxonomy" id="334625"/>
    <lineage>
        <taxon>Eukaryota</taxon>
        <taxon>Metazoa</taxon>
        <taxon>Ecdysozoa</taxon>
        <taxon>Arthropoda</taxon>
        <taxon>Chelicerata</taxon>
        <taxon>Arachnida</taxon>
        <taxon>Acari</taxon>
        <taxon>Acariformes</taxon>
        <taxon>Sarcoptiformes</taxon>
        <taxon>Oribatida</taxon>
        <taxon>Brachypylina</taxon>
        <taxon>Oppioidea</taxon>
        <taxon>Oppiidae</taxon>
        <taxon>Oppiella</taxon>
    </lineage>
</organism>
<evidence type="ECO:0000256" key="2">
    <source>
        <dbReference type="ARBA" id="ARBA00010532"/>
    </source>
</evidence>
<dbReference type="GO" id="GO:0005044">
    <property type="term" value="F:scavenger receptor activity"/>
    <property type="evidence" value="ECO:0007669"/>
    <property type="project" value="TreeGrafter"/>
</dbReference>
<evidence type="ECO:0000256" key="7">
    <source>
        <dbReference type="SAM" id="Phobius"/>
    </source>
</evidence>
<dbReference type="GO" id="GO:0016020">
    <property type="term" value="C:membrane"/>
    <property type="evidence" value="ECO:0007669"/>
    <property type="project" value="UniProtKB-SubCell"/>
</dbReference>
<keyword evidence="6" id="KW-0325">Glycoprotein</keyword>
<protein>
    <submittedName>
        <fullName evidence="8">Uncharacterized protein</fullName>
    </submittedName>
</protein>
<reference evidence="8" key="1">
    <citation type="submission" date="2020-11" db="EMBL/GenBank/DDBJ databases">
        <authorList>
            <person name="Tran Van P."/>
        </authorList>
    </citation>
    <scope>NUCLEOTIDE SEQUENCE</scope>
</reference>
<gene>
    <name evidence="8" type="ORF">ONB1V03_LOCUS19863</name>
</gene>
<evidence type="ECO:0000256" key="6">
    <source>
        <dbReference type="ARBA" id="ARBA00023180"/>
    </source>
</evidence>
<keyword evidence="3 7" id="KW-0812">Transmembrane</keyword>
<sequence>MNFAIALRLWCYFVELYQTFRRLKAMQRMIHKVKEFSQNRKPEFVLISGVGLVVTGAFLAVVFPMLLGVGLDMNFKLTEGKQELPIPLLTKVYLFDIQNPNEFSEGAVPVVREMGPYVY</sequence>
<keyword evidence="9" id="KW-1185">Reference proteome</keyword>
<dbReference type="AlphaFoldDB" id="A0A7R9MN40"/>
<accession>A0A7R9MN40</accession>
<evidence type="ECO:0000256" key="3">
    <source>
        <dbReference type="ARBA" id="ARBA00022692"/>
    </source>
</evidence>
<dbReference type="PANTHER" id="PTHR11923:SF93">
    <property type="entry name" value="GH07959P-RELATED"/>
    <property type="match status" value="1"/>
</dbReference>
<evidence type="ECO:0000256" key="5">
    <source>
        <dbReference type="ARBA" id="ARBA00023136"/>
    </source>
</evidence>
<evidence type="ECO:0000313" key="8">
    <source>
        <dbReference type="EMBL" id="CAD7663303.1"/>
    </source>
</evidence>
<proteinExistence type="inferred from homology"/>
<keyword evidence="4 7" id="KW-1133">Transmembrane helix</keyword>
<dbReference type="EMBL" id="OC946662">
    <property type="protein sequence ID" value="CAD7663303.1"/>
    <property type="molecule type" value="Genomic_DNA"/>
</dbReference>
<dbReference type="Proteomes" id="UP000728032">
    <property type="component" value="Unassembled WGS sequence"/>
</dbReference>
<comment type="subcellular location">
    <subcellularLocation>
        <location evidence="1">Membrane</location>
    </subcellularLocation>
</comment>
<dbReference type="OrthoDB" id="10024078at2759"/>
<comment type="similarity">
    <text evidence="2">Belongs to the CD36 family.</text>
</comment>
<name>A0A7R9MN40_9ACAR</name>